<dbReference type="AlphaFoldDB" id="A0A4U1ML13"/>
<gene>
    <name evidence="1" type="ORF">FBF83_00395</name>
</gene>
<dbReference type="EMBL" id="SWFM01000001">
    <property type="protein sequence ID" value="TKD71306.1"/>
    <property type="molecule type" value="Genomic_DNA"/>
</dbReference>
<reference evidence="1 2" key="1">
    <citation type="submission" date="2019-04" db="EMBL/GenBank/DDBJ databases">
        <title>Genome sequence of Bacillus hwajinpoensis strain Y2.</title>
        <authorList>
            <person name="Fair J.L."/>
            <person name="Maclea K.S."/>
        </authorList>
    </citation>
    <scope>NUCLEOTIDE SEQUENCE [LARGE SCALE GENOMIC DNA]</scope>
    <source>
        <strain evidence="1 2">Y2</strain>
    </source>
</reference>
<protein>
    <submittedName>
        <fullName evidence="1">Uncharacterized protein</fullName>
    </submittedName>
</protein>
<proteinExistence type="predicted"/>
<comment type="caution">
    <text evidence="1">The sequence shown here is derived from an EMBL/GenBank/DDBJ whole genome shotgun (WGS) entry which is preliminary data.</text>
</comment>
<accession>A0A4U1ML13</accession>
<evidence type="ECO:0000313" key="2">
    <source>
        <dbReference type="Proteomes" id="UP000310541"/>
    </source>
</evidence>
<dbReference type="RefSeq" id="WP_136945184.1">
    <property type="nucleotide sequence ID" value="NZ_SWFM01000001.1"/>
</dbReference>
<sequence length="292" mass="34024">MTNYIKNNMLTLHVLQTWDMRFIPNYDLFYFEEMKANINCCSRATFTPTIDERTSFLTWNVSPKCKWVAVVSNDTFLALSKEDQIVILQGQLRAKRGFAFTLEELYQLPLAENVHSILDELSFPFDEKSYVIFQKWSWDLLPIAYRFEVLKMIAKDFVESTSISKEGALTKNHSLMNVFIGSNGPNCFSAALCNLEQNEHRKNHLTKKWVQQDEFLEALETYNYSPTKSTNVTSHDVLVWFTENQPVHAAFAINKELLVNKNGQTMFHPYQCLSINNVISEWRASRLVIYKK</sequence>
<dbReference type="Proteomes" id="UP000310541">
    <property type="component" value="Unassembled WGS sequence"/>
</dbReference>
<dbReference type="OrthoDB" id="2139078at2"/>
<evidence type="ECO:0000313" key="1">
    <source>
        <dbReference type="EMBL" id="TKD71306.1"/>
    </source>
</evidence>
<name>A0A4U1ML13_9BACL</name>
<organism evidence="1 2">
    <name type="scientific">Guptibacillus hwajinpoensis</name>
    <dbReference type="NCBI Taxonomy" id="208199"/>
    <lineage>
        <taxon>Bacteria</taxon>
        <taxon>Bacillati</taxon>
        <taxon>Bacillota</taxon>
        <taxon>Bacilli</taxon>
        <taxon>Bacillales</taxon>
        <taxon>Guptibacillaceae</taxon>
        <taxon>Guptibacillus</taxon>
    </lineage>
</organism>